<dbReference type="EMBL" id="VSKK01000002">
    <property type="protein sequence ID" value="TYB76849.1"/>
    <property type="molecule type" value="Genomic_DNA"/>
</dbReference>
<organism evidence="1 2">
    <name type="scientific">Bizionia myxarmorum</name>
    <dbReference type="NCBI Taxonomy" id="291186"/>
    <lineage>
        <taxon>Bacteria</taxon>
        <taxon>Pseudomonadati</taxon>
        <taxon>Bacteroidota</taxon>
        <taxon>Flavobacteriia</taxon>
        <taxon>Flavobacteriales</taxon>
        <taxon>Flavobacteriaceae</taxon>
        <taxon>Bizionia</taxon>
    </lineage>
</organism>
<reference evidence="1 2" key="1">
    <citation type="submission" date="2019-08" db="EMBL/GenBank/DDBJ databases">
        <title>Genomes of Antarctic Bizionia species.</title>
        <authorList>
            <person name="Bowman J.P."/>
        </authorList>
    </citation>
    <scope>NUCLEOTIDE SEQUENCE [LARGE SCALE GENOMIC DNA]</scope>
    <source>
        <strain evidence="1 2">ADA-4</strain>
    </source>
</reference>
<name>A0A5D0R6Y2_9FLAO</name>
<gene>
    <name evidence="1" type="ORF">ES674_09045</name>
</gene>
<evidence type="ECO:0000313" key="2">
    <source>
        <dbReference type="Proteomes" id="UP000323720"/>
    </source>
</evidence>
<accession>A0A5D0R6Y2</accession>
<sequence length="194" mass="23029">MIEDKIQEFKSELKLKKDVDVVRKFITSGDSFVLDSDKYLDLKGSIADHFGIHPNEVLIVGSGKLGFSISENLRKGKKRYRDFGEESDIDVAIISPTLFDDIWKLLYDYIEDKGYWNKQQEFTTYHFQGWMRPDMLPTSPKFDFTQNQWWDFFNEMTSSNKFGPYKIRGGLYRNWHFLEKYQLKSISECKLEIK</sequence>
<dbReference type="RefSeq" id="WP_148403686.1">
    <property type="nucleotide sequence ID" value="NZ_VSKK01000002.1"/>
</dbReference>
<dbReference type="OrthoDB" id="7058235at2"/>
<evidence type="ECO:0000313" key="1">
    <source>
        <dbReference type="EMBL" id="TYB76849.1"/>
    </source>
</evidence>
<dbReference type="AlphaFoldDB" id="A0A5D0R6Y2"/>
<proteinExistence type="predicted"/>
<protein>
    <submittedName>
        <fullName evidence="1">Uncharacterized protein</fullName>
    </submittedName>
</protein>
<keyword evidence="2" id="KW-1185">Reference proteome</keyword>
<dbReference type="Proteomes" id="UP000323720">
    <property type="component" value="Unassembled WGS sequence"/>
</dbReference>
<comment type="caution">
    <text evidence="1">The sequence shown here is derived from an EMBL/GenBank/DDBJ whole genome shotgun (WGS) entry which is preliminary data.</text>
</comment>